<feature type="non-terminal residue" evidence="2">
    <location>
        <position position="1"/>
    </location>
</feature>
<organism evidence="2 3">
    <name type="scientific">Sphaeroforma arctica JP610</name>
    <dbReference type="NCBI Taxonomy" id="667725"/>
    <lineage>
        <taxon>Eukaryota</taxon>
        <taxon>Ichthyosporea</taxon>
        <taxon>Ichthyophonida</taxon>
        <taxon>Sphaeroforma</taxon>
    </lineage>
</organism>
<name>A0A0L0FAV9_9EUKA</name>
<gene>
    <name evidence="2" type="ORF">SARC_13805</name>
</gene>
<dbReference type="PROSITE" id="PS50096">
    <property type="entry name" value="IQ"/>
    <property type="match status" value="1"/>
</dbReference>
<evidence type="ECO:0000256" key="1">
    <source>
        <dbReference type="SAM" id="MobiDB-lite"/>
    </source>
</evidence>
<dbReference type="EMBL" id="KQ245360">
    <property type="protein sequence ID" value="KNC73636.1"/>
    <property type="molecule type" value="Genomic_DNA"/>
</dbReference>
<dbReference type="Proteomes" id="UP000054560">
    <property type="component" value="Unassembled WGS sequence"/>
</dbReference>
<accession>A0A0L0FAV9</accession>
<feature type="non-terminal residue" evidence="2">
    <location>
        <position position="183"/>
    </location>
</feature>
<protein>
    <submittedName>
        <fullName evidence="2">Uncharacterized protein</fullName>
    </submittedName>
</protein>
<dbReference type="RefSeq" id="XP_014147538.1">
    <property type="nucleotide sequence ID" value="XM_014292063.1"/>
</dbReference>
<feature type="region of interest" description="Disordered" evidence="1">
    <location>
        <begin position="92"/>
        <end position="142"/>
    </location>
</feature>
<evidence type="ECO:0000313" key="3">
    <source>
        <dbReference type="Proteomes" id="UP000054560"/>
    </source>
</evidence>
<dbReference type="Pfam" id="PF00612">
    <property type="entry name" value="IQ"/>
    <property type="match status" value="1"/>
</dbReference>
<dbReference type="InterPro" id="IPR000048">
    <property type="entry name" value="IQ_motif_EF-hand-BS"/>
</dbReference>
<dbReference type="Gene3D" id="1.20.5.190">
    <property type="match status" value="1"/>
</dbReference>
<keyword evidence="3" id="KW-1185">Reference proteome</keyword>
<dbReference type="GeneID" id="25914309"/>
<reference evidence="2 3" key="1">
    <citation type="submission" date="2011-02" db="EMBL/GenBank/DDBJ databases">
        <title>The Genome Sequence of Sphaeroforma arctica JP610.</title>
        <authorList>
            <consortium name="The Broad Institute Genome Sequencing Platform"/>
            <person name="Russ C."/>
            <person name="Cuomo C."/>
            <person name="Young S.K."/>
            <person name="Zeng Q."/>
            <person name="Gargeya S."/>
            <person name="Alvarado L."/>
            <person name="Berlin A."/>
            <person name="Chapman S.B."/>
            <person name="Chen Z."/>
            <person name="Freedman E."/>
            <person name="Gellesch M."/>
            <person name="Goldberg J."/>
            <person name="Griggs A."/>
            <person name="Gujja S."/>
            <person name="Heilman E."/>
            <person name="Heiman D."/>
            <person name="Howarth C."/>
            <person name="Mehta T."/>
            <person name="Neiman D."/>
            <person name="Pearson M."/>
            <person name="Roberts A."/>
            <person name="Saif S."/>
            <person name="Shea T."/>
            <person name="Shenoy N."/>
            <person name="Sisk P."/>
            <person name="Stolte C."/>
            <person name="Sykes S."/>
            <person name="White J."/>
            <person name="Yandava C."/>
            <person name="Burger G."/>
            <person name="Gray M.W."/>
            <person name="Holland P.W.H."/>
            <person name="King N."/>
            <person name="Lang F.B.F."/>
            <person name="Roger A.J."/>
            <person name="Ruiz-Trillo I."/>
            <person name="Haas B."/>
            <person name="Nusbaum C."/>
            <person name="Birren B."/>
        </authorList>
    </citation>
    <scope>NUCLEOTIDE SEQUENCE [LARGE SCALE GENOMIC DNA]</scope>
    <source>
        <strain evidence="2 3">JP610</strain>
    </source>
</reference>
<sequence length="183" mass="20498">SASIVCQAAIRCVLANAQVSRLRTQHNTQLSAAVTLQCAWRCYVARQAIGALVRKEQQRMAEMAIAERQALELARAKKLAAEQGMVKMAQSEAAKRKAEEMAANEQQERERAMEDKENLANQNAENERELVKRSKSKRMSRLHDTVEAQQRRANVSGCNGHTHVTVVAVMECVQLSVIVDIEW</sequence>
<evidence type="ECO:0000313" key="2">
    <source>
        <dbReference type="EMBL" id="KNC73636.1"/>
    </source>
</evidence>
<dbReference type="AlphaFoldDB" id="A0A0L0FAV9"/>
<proteinExistence type="predicted"/>
<feature type="compositionally biased region" description="Basic and acidic residues" evidence="1">
    <location>
        <begin position="93"/>
        <end position="118"/>
    </location>
</feature>